<evidence type="ECO:0000256" key="1">
    <source>
        <dbReference type="SAM" id="SignalP"/>
    </source>
</evidence>
<protein>
    <recommendedName>
        <fullName evidence="4">Integron</fullName>
    </recommendedName>
</protein>
<sequence length="132" mass="13348">MSGVISLAACLLLAIPVGSCAHTKSVPVMVGGDAESDACGAVGEVKGLRSGGDGFLAVRAGPGTSYRVVDKIGNGQLLYLCDATDDGAWLAVVYGPDDDDCGVSSPLQARQAYQGTCKAGWVKATWIEVVAG</sequence>
<keyword evidence="3" id="KW-1185">Reference proteome</keyword>
<dbReference type="AlphaFoldDB" id="A0A0A0EXX2"/>
<reference evidence="2 3" key="1">
    <citation type="submission" date="2013-08" db="EMBL/GenBank/DDBJ databases">
        <title>Genome sequencing of Lysobacter.</title>
        <authorList>
            <person name="Zhang S."/>
            <person name="Wang G."/>
        </authorList>
    </citation>
    <scope>NUCLEOTIDE SEQUENCE [LARGE SCALE GENOMIC DNA]</scope>
    <source>
        <strain evidence="2 3">GH1-9</strain>
    </source>
</reference>
<organism evidence="2 3">
    <name type="scientific">Lysobacter daejeonensis GH1-9</name>
    <dbReference type="NCBI Taxonomy" id="1385517"/>
    <lineage>
        <taxon>Bacteria</taxon>
        <taxon>Pseudomonadati</taxon>
        <taxon>Pseudomonadota</taxon>
        <taxon>Gammaproteobacteria</taxon>
        <taxon>Lysobacterales</taxon>
        <taxon>Lysobacteraceae</taxon>
        <taxon>Aerolutibacter</taxon>
    </lineage>
</organism>
<keyword evidence="1" id="KW-0732">Signal</keyword>
<evidence type="ECO:0000313" key="3">
    <source>
        <dbReference type="Proteomes" id="UP000029998"/>
    </source>
</evidence>
<evidence type="ECO:0000313" key="2">
    <source>
        <dbReference type="EMBL" id="KGM54002.1"/>
    </source>
</evidence>
<dbReference type="Gene3D" id="2.30.30.40">
    <property type="entry name" value="SH3 Domains"/>
    <property type="match status" value="1"/>
</dbReference>
<comment type="caution">
    <text evidence="2">The sequence shown here is derived from an EMBL/GenBank/DDBJ whole genome shotgun (WGS) entry which is preliminary data.</text>
</comment>
<accession>A0A0A0EXX2</accession>
<feature type="chain" id="PRO_5001962642" description="Integron" evidence="1">
    <location>
        <begin position="22"/>
        <end position="132"/>
    </location>
</feature>
<dbReference type="Proteomes" id="UP000029998">
    <property type="component" value="Unassembled WGS sequence"/>
</dbReference>
<feature type="signal peptide" evidence="1">
    <location>
        <begin position="1"/>
        <end position="21"/>
    </location>
</feature>
<gene>
    <name evidence="2" type="ORF">N800_05975</name>
</gene>
<dbReference type="eggNOG" id="ENOG5032ZS9">
    <property type="taxonomic scope" value="Bacteria"/>
</dbReference>
<evidence type="ECO:0008006" key="4">
    <source>
        <dbReference type="Google" id="ProtNLM"/>
    </source>
</evidence>
<name>A0A0A0EXX2_9GAMM</name>
<proteinExistence type="predicted"/>
<dbReference type="STRING" id="1385517.N800_05975"/>
<dbReference type="EMBL" id="AVPU01000018">
    <property type="protein sequence ID" value="KGM54002.1"/>
    <property type="molecule type" value="Genomic_DNA"/>
</dbReference>